<dbReference type="PANTHER" id="PTHR11109">
    <property type="entry name" value="GTP CYCLOHYDROLASE I"/>
    <property type="match status" value="1"/>
</dbReference>
<comment type="similarity">
    <text evidence="5">Belongs to the GTP cyclohydrolase I family.</text>
</comment>
<evidence type="ECO:0000256" key="4">
    <source>
        <dbReference type="ARBA" id="ARBA00022801"/>
    </source>
</evidence>
<dbReference type="PROSITE" id="PS00860">
    <property type="entry name" value="GTP_CYCLOHYDROL_1_2"/>
    <property type="match status" value="1"/>
</dbReference>
<dbReference type="EC" id="3.5.4.16" evidence="5"/>
<evidence type="ECO:0000259" key="6">
    <source>
        <dbReference type="Pfam" id="PF01227"/>
    </source>
</evidence>
<gene>
    <name evidence="5 7" type="primary">folE</name>
    <name evidence="7" type="ORF">RVY80_07325</name>
</gene>
<dbReference type="PANTHER" id="PTHR11109:SF7">
    <property type="entry name" value="GTP CYCLOHYDROLASE 1"/>
    <property type="match status" value="1"/>
</dbReference>
<dbReference type="Proteomes" id="UP001272515">
    <property type="component" value="Unassembled WGS sequence"/>
</dbReference>
<dbReference type="NCBIfam" id="NF006826">
    <property type="entry name" value="PRK09347.1-3"/>
    <property type="match status" value="1"/>
</dbReference>
<comment type="caution">
    <text evidence="7">The sequence shown here is derived from an EMBL/GenBank/DDBJ whole genome shotgun (WGS) entry which is preliminary data.</text>
</comment>
<evidence type="ECO:0000313" key="7">
    <source>
        <dbReference type="EMBL" id="MDV5088648.1"/>
    </source>
</evidence>
<keyword evidence="4 5" id="KW-0378">Hydrolase</keyword>
<name>A0ABU3Z9N9_9FIRM</name>
<evidence type="ECO:0000256" key="5">
    <source>
        <dbReference type="HAMAP-Rule" id="MF_00223"/>
    </source>
</evidence>
<protein>
    <recommendedName>
        <fullName evidence="5">GTP cyclohydrolase 1</fullName>
        <ecNumber evidence="5">3.5.4.16</ecNumber>
    </recommendedName>
    <alternativeName>
        <fullName evidence="5">GTP cyclohydrolase I</fullName>
        <shortName evidence="5">GTP-CH-I</shortName>
    </alternativeName>
</protein>
<evidence type="ECO:0000256" key="1">
    <source>
        <dbReference type="ARBA" id="ARBA00001052"/>
    </source>
</evidence>
<feature type="binding site" evidence="5">
    <location>
        <position position="77"/>
    </location>
    <ligand>
        <name>Zn(2+)</name>
        <dbReference type="ChEBI" id="CHEBI:29105"/>
    </ligand>
</feature>
<dbReference type="HAMAP" id="MF_00223">
    <property type="entry name" value="FolE"/>
    <property type="match status" value="1"/>
</dbReference>
<feature type="domain" description="GTP cyclohydrolase I" evidence="6">
    <location>
        <begin position="6"/>
        <end position="181"/>
    </location>
</feature>
<sequence>MNRDAKEAIAAFLQALQIDTTTPELAKTPERVASMYEELFQGVQQHTKDIWGEVFSTDYTGLVAVTNIPFYSMCEHHLLPFFGTVDIVYQPKEGRVVGLSKFGDVVNVLARRPQLQERLTSQIADAIEQDLMADGVFIRMKATQLCMLIKGEMQQGTQVVTIESRGILQEGGPLRDEAIALMGGIQTDVQTQTL</sequence>
<keyword evidence="5" id="KW-0862">Zinc</keyword>
<dbReference type="SUPFAM" id="SSF55620">
    <property type="entry name" value="Tetrahydrobiopterin biosynthesis enzymes-like"/>
    <property type="match status" value="1"/>
</dbReference>
<evidence type="ECO:0000313" key="8">
    <source>
        <dbReference type="Proteomes" id="UP001272515"/>
    </source>
</evidence>
<evidence type="ECO:0000256" key="2">
    <source>
        <dbReference type="ARBA" id="ARBA00005080"/>
    </source>
</evidence>
<dbReference type="InterPro" id="IPR001474">
    <property type="entry name" value="GTP_CycHdrlase_I"/>
</dbReference>
<proteinExistence type="inferred from homology"/>
<accession>A0ABU3Z9N9</accession>
<dbReference type="GO" id="GO:0003934">
    <property type="term" value="F:GTP cyclohydrolase I activity"/>
    <property type="evidence" value="ECO:0007669"/>
    <property type="project" value="UniProtKB-EC"/>
</dbReference>
<dbReference type="InterPro" id="IPR018234">
    <property type="entry name" value="GTP_CycHdrlase_I_CS"/>
</dbReference>
<keyword evidence="5" id="KW-0547">Nucleotide-binding</keyword>
<dbReference type="InterPro" id="IPR020602">
    <property type="entry name" value="GTP_CycHdrlase_I_dom"/>
</dbReference>
<keyword evidence="5" id="KW-0479">Metal-binding</keyword>
<dbReference type="InterPro" id="IPR043134">
    <property type="entry name" value="GTP-CH-I_N"/>
</dbReference>
<organism evidence="7 8">
    <name type="scientific">Veillonella absiana</name>
    <dbReference type="NCBI Taxonomy" id="3079305"/>
    <lineage>
        <taxon>Bacteria</taxon>
        <taxon>Bacillati</taxon>
        <taxon>Bacillota</taxon>
        <taxon>Negativicutes</taxon>
        <taxon>Veillonellales</taxon>
        <taxon>Veillonellaceae</taxon>
        <taxon>Veillonella</taxon>
    </lineage>
</organism>
<keyword evidence="8" id="KW-1185">Reference proteome</keyword>
<dbReference type="Pfam" id="PF01227">
    <property type="entry name" value="GTP_cyclohydroI"/>
    <property type="match status" value="1"/>
</dbReference>
<evidence type="ECO:0000256" key="3">
    <source>
        <dbReference type="ARBA" id="ARBA00022563"/>
    </source>
</evidence>
<comment type="pathway">
    <text evidence="2 5">Cofactor biosynthesis; 7,8-dihydroneopterin triphosphate biosynthesis; 7,8-dihydroneopterin triphosphate from GTP: step 1/1.</text>
</comment>
<dbReference type="Gene3D" id="3.30.1130.10">
    <property type="match status" value="1"/>
</dbReference>
<feature type="binding site" evidence="5">
    <location>
        <position position="146"/>
    </location>
    <ligand>
        <name>Zn(2+)</name>
        <dbReference type="ChEBI" id="CHEBI:29105"/>
    </ligand>
</feature>
<feature type="binding site" evidence="5">
    <location>
        <position position="74"/>
    </location>
    <ligand>
        <name>Zn(2+)</name>
        <dbReference type="ChEBI" id="CHEBI:29105"/>
    </ligand>
</feature>
<keyword evidence="5" id="KW-0342">GTP-binding</keyword>
<comment type="subunit">
    <text evidence="5">Homopolymer.</text>
</comment>
<dbReference type="EMBL" id="JAWJZB010000008">
    <property type="protein sequence ID" value="MDV5088648.1"/>
    <property type="molecule type" value="Genomic_DNA"/>
</dbReference>
<dbReference type="Gene3D" id="1.10.286.10">
    <property type="match status" value="1"/>
</dbReference>
<reference evidence="7 8" key="1">
    <citation type="submission" date="2023-10" db="EMBL/GenBank/DDBJ databases">
        <title>Veillonella sp. nov., isolated from a pig farm feces dump.</title>
        <authorList>
            <person name="Chang Y.-H."/>
        </authorList>
    </citation>
    <scope>NUCLEOTIDE SEQUENCE [LARGE SCALE GENOMIC DNA]</scope>
    <source>
        <strain evidence="7 8">YH-vei2233</strain>
    </source>
</reference>
<comment type="catalytic activity">
    <reaction evidence="1 5">
        <text>GTP + H2O = 7,8-dihydroneopterin 3'-triphosphate + formate + H(+)</text>
        <dbReference type="Rhea" id="RHEA:17473"/>
        <dbReference type="ChEBI" id="CHEBI:15377"/>
        <dbReference type="ChEBI" id="CHEBI:15378"/>
        <dbReference type="ChEBI" id="CHEBI:15740"/>
        <dbReference type="ChEBI" id="CHEBI:37565"/>
        <dbReference type="ChEBI" id="CHEBI:58462"/>
        <dbReference type="EC" id="3.5.4.16"/>
    </reaction>
</comment>
<keyword evidence="3 5" id="KW-0554">One-carbon metabolism</keyword>
<dbReference type="InterPro" id="IPR043133">
    <property type="entry name" value="GTP-CH-I_C/QueF"/>
</dbReference>